<dbReference type="InterPro" id="IPR023324">
    <property type="entry name" value="BH2638-like_sf"/>
</dbReference>
<dbReference type="Proteomes" id="UP001549099">
    <property type="component" value="Unassembled WGS sequence"/>
</dbReference>
<keyword evidence="2" id="KW-1185">Reference proteome</keyword>
<reference evidence="1 2" key="1">
    <citation type="submission" date="2024-06" db="EMBL/GenBank/DDBJ databases">
        <title>Genomic Encyclopedia of Type Strains, Phase IV (KMG-IV): sequencing the most valuable type-strain genomes for metagenomic binning, comparative biology and taxonomic classification.</title>
        <authorList>
            <person name="Goeker M."/>
        </authorList>
    </citation>
    <scope>NUCLEOTIDE SEQUENCE [LARGE SCALE GENOMIC DNA]</scope>
    <source>
        <strain evidence="1 2">DSM 26128</strain>
    </source>
</reference>
<dbReference type="RefSeq" id="WP_354197327.1">
    <property type="nucleotide sequence ID" value="NZ_JBEPLW010000012.1"/>
</dbReference>
<evidence type="ECO:0000313" key="2">
    <source>
        <dbReference type="Proteomes" id="UP001549099"/>
    </source>
</evidence>
<dbReference type="NCBIfam" id="NF003353">
    <property type="entry name" value="PRK04387.1"/>
    <property type="match status" value="1"/>
</dbReference>
<sequence>MDYSYPLEPDWTTEEIIDAVKFYEAVEKAYEKGISRGELMKAYRRFKEIEPSKAGEKRIFNEFEEASGYAAWPVIRRLKDSPDEEIIKGAGA</sequence>
<dbReference type="EMBL" id="JBEPLW010000012">
    <property type="protein sequence ID" value="MET3575822.1"/>
    <property type="molecule type" value="Genomic_DNA"/>
</dbReference>
<name>A0ABV2GC93_9BACL</name>
<evidence type="ECO:0000313" key="1">
    <source>
        <dbReference type="EMBL" id="MET3575822.1"/>
    </source>
</evidence>
<organism evidence="1 2">
    <name type="scientific">Bhargavaea ullalensis</name>
    <dbReference type="NCBI Taxonomy" id="1265685"/>
    <lineage>
        <taxon>Bacteria</taxon>
        <taxon>Bacillati</taxon>
        <taxon>Bacillota</taxon>
        <taxon>Bacilli</taxon>
        <taxon>Bacillales</taxon>
        <taxon>Caryophanaceae</taxon>
        <taxon>Bhargavaea</taxon>
    </lineage>
</organism>
<dbReference type="Pfam" id="PF05256">
    <property type="entry name" value="UPF0223"/>
    <property type="match status" value="1"/>
</dbReference>
<comment type="caution">
    <text evidence="1">The sequence shown here is derived from an EMBL/GenBank/DDBJ whole genome shotgun (WGS) entry which is preliminary data.</text>
</comment>
<dbReference type="SUPFAM" id="SSF158504">
    <property type="entry name" value="BH2638-like"/>
    <property type="match status" value="1"/>
</dbReference>
<gene>
    <name evidence="1" type="ORF">ABID49_001728</name>
</gene>
<proteinExistence type="predicted"/>
<dbReference type="PIRSF" id="PIRSF037260">
    <property type="entry name" value="UPF0223"/>
    <property type="match status" value="1"/>
</dbReference>
<dbReference type="InterPro" id="IPR007920">
    <property type="entry name" value="UPF0223"/>
</dbReference>
<accession>A0ABV2GC93</accession>
<dbReference type="Gene3D" id="1.10.220.80">
    <property type="entry name" value="BH2638-like"/>
    <property type="match status" value="1"/>
</dbReference>
<protein>
    <submittedName>
        <fullName evidence="1">Uncharacterized protein YktA (UPF0223 family)</fullName>
    </submittedName>
</protein>